<evidence type="ECO:0000313" key="1">
    <source>
        <dbReference type="EMBL" id="MEK8129926.1"/>
    </source>
</evidence>
<accession>A0ABU9DM51</accession>
<dbReference type="EMBL" id="JBBPCC010000012">
    <property type="protein sequence ID" value="MEK8129926.1"/>
    <property type="molecule type" value="Genomic_DNA"/>
</dbReference>
<gene>
    <name evidence="1" type="ORF">WMW72_18650</name>
</gene>
<protein>
    <submittedName>
        <fullName evidence="1">Uncharacterized protein</fullName>
    </submittedName>
</protein>
<comment type="caution">
    <text evidence="1">The sequence shown here is derived from an EMBL/GenBank/DDBJ whole genome shotgun (WGS) entry which is preliminary data.</text>
</comment>
<dbReference type="Proteomes" id="UP001469365">
    <property type="component" value="Unassembled WGS sequence"/>
</dbReference>
<name>A0ABU9DM51_9BACL</name>
<proteinExistence type="predicted"/>
<organism evidence="1 2">
    <name type="scientific">Paenibacillus filicis</name>
    <dbReference type="NCBI Taxonomy" id="669464"/>
    <lineage>
        <taxon>Bacteria</taxon>
        <taxon>Bacillati</taxon>
        <taxon>Bacillota</taxon>
        <taxon>Bacilli</taxon>
        <taxon>Bacillales</taxon>
        <taxon>Paenibacillaceae</taxon>
        <taxon>Paenibacillus</taxon>
    </lineage>
</organism>
<evidence type="ECO:0000313" key="2">
    <source>
        <dbReference type="Proteomes" id="UP001469365"/>
    </source>
</evidence>
<sequence length="56" mass="6375">MLTLLVLLAAALFAGVRLLTFVYTKKQDISLAQIDRELALRFMEGTHESEKNRPLQ</sequence>
<reference evidence="1 2" key="1">
    <citation type="submission" date="2024-04" db="EMBL/GenBank/DDBJ databases">
        <title>draft genome sequnece of Paenibacillus filicis.</title>
        <authorList>
            <person name="Kim D.-U."/>
        </authorList>
    </citation>
    <scope>NUCLEOTIDE SEQUENCE [LARGE SCALE GENOMIC DNA]</scope>
    <source>
        <strain evidence="1 2">KACC14197</strain>
    </source>
</reference>
<keyword evidence="2" id="KW-1185">Reference proteome</keyword>
<dbReference type="RefSeq" id="WP_341417048.1">
    <property type="nucleotide sequence ID" value="NZ_JBBPCC010000012.1"/>
</dbReference>